<proteinExistence type="predicted"/>
<comment type="caution">
    <text evidence="1">The sequence shown here is derived from an EMBL/GenBank/DDBJ whole genome shotgun (WGS) entry which is preliminary data.</text>
</comment>
<dbReference type="Proteomes" id="UP001620295">
    <property type="component" value="Unassembled WGS sequence"/>
</dbReference>
<organism evidence="1 2">
    <name type="scientific">Streptomyces milbemycinicus</name>
    <dbReference type="NCBI Taxonomy" id="476552"/>
    <lineage>
        <taxon>Bacteria</taxon>
        <taxon>Bacillati</taxon>
        <taxon>Actinomycetota</taxon>
        <taxon>Actinomycetes</taxon>
        <taxon>Kitasatosporales</taxon>
        <taxon>Streptomycetaceae</taxon>
        <taxon>Streptomyces</taxon>
    </lineage>
</organism>
<dbReference type="RefSeq" id="WP_358702879.1">
    <property type="nucleotide sequence ID" value="NZ_JBFACG010000007.1"/>
</dbReference>
<name>A0ABW8LFK4_9ACTN</name>
<evidence type="ECO:0000313" key="2">
    <source>
        <dbReference type="Proteomes" id="UP001620295"/>
    </source>
</evidence>
<sequence length="360" mass="39133">MASHNTITRHLCMAADVEQYSRLDIPQQERTQAELVQVLDKAAALSNLDRLSWKRQPQGDQEFTVLPVGTPEPVVLGEFVRQLRVALAECNAHRPRKQPIRLRLAVDIGVARTAALGYSGPAPIAVARYLNAPPLKSALSGTRTTNLAVIISDQLYQDVVQLRSHGLDPDQYVKVHVRHDEFAGYAWIHIPEHSTAEIRGLALNGRPVTGAADEKREDYSMTTPEEIAALAGMAVVGAMATDTWTFVRDRCASLLRRHAPEEKDAVLDLFDGFEQTLSAVGAEQHDSLTGMFADRAASALARVAARSSEAADEVRALAEAAGSARTESTARSTISVRDVRVKGDFVLGGRDTKVSKGGQR</sequence>
<accession>A0ABW8LFK4</accession>
<keyword evidence="2" id="KW-1185">Reference proteome</keyword>
<evidence type="ECO:0000313" key="1">
    <source>
        <dbReference type="EMBL" id="MFK4264691.1"/>
    </source>
</evidence>
<gene>
    <name evidence="1" type="ORF">ACI2L5_07080</name>
</gene>
<reference evidence="1 2" key="1">
    <citation type="submission" date="2024-11" db="EMBL/GenBank/DDBJ databases">
        <title>The Natural Products Discovery Center: Release of the First 8490 Sequenced Strains for Exploring Actinobacteria Biosynthetic Diversity.</title>
        <authorList>
            <person name="Kalkreuter E."/>
            <person name="Kautsar S.A."/>
            <person name="Yang D."/>
            <person name="Bader C.D."/>
            <person name="Teijaro C.N."/>
            <person name="Fluegel L."/>
            <person name="Davis C.M."/>
            <person name="Simpson J.R."/>
            <person name="Lauterbach L."/>
            <person name="Steele A.D."/>
            <person name="Gui C."/>
            <person name="Meng S."/>
            <person name="Li G."/>
            <person name="Viehrig K."/>
            <person name="Ye F."/>
            <person name="Su P."/>
            <person name="Kiefer A.F."/>
            <person name="Nichols A."/>
            <person name="Cepeda A.J."/>
            <person name="Yan W."/>
            <person name="Fan B."/>
            <person name="Jiang Y."/>
            <person name="Adhikari A."/>
            <person name="Zheng C.-J."/>
            <person name="Schuster L."/>
            <person name="Cowan T.M."/>
            <person name="Smanski M.J."/>
            <person name="Chevrette M.G."/>
            <person name="De Carvalho L.P.S."/>
            <person name="Shen B."/>
        </authorList>
    </citation>
    <scope>NUCLEOTIDE SEQUENCE [LARGE SCALE GENOMIC DNA]</scope>
    <source>
        <strain evidence="1 2">NPDC020863</strain>
    </source>
</reference>
<dbReference type="EMBL" id="JBJDQH010000002">
    <property type="protein sequence ID" value="MFK4264691.1"/>
    <property type="molecule type" value="Genomic_DNA"/>
</dbReference>
<protein>
    <submittedName>
        <fullName evidence="1">Uncharacterized protein</fullName>
    </submittedName>
</protein>